<dbReference type="EC" id="2.7.1.170" evidence="1"/>
<sequence length="354" mass="39411">MKKSTYKVIGVMSGTSLDGIDLIYVEFDINTQWDYSIIAAETLEYTDAWRTKLAAALDFSDDELKGLNQEYTRYLAGVISTFIKKHNIKELDAVCSHGHTIKHEPENNYTLQIGNLPVLANLIGHKVVCDFRVQDVKLGGQGAPLVPIGDRILFSDYKYCLNLGGFANISTETASGRMAYDICAVNTVMNPYAKKLGKDYDKGGAIAATGKHNQKMLYELNNLDFYRKDPPKSLGIEWVNKEIFPLLKEFENDLPSVLRTYCEHIAMQVANAVDGKEDSRVLVTGGGAFNDFLIEQFREFSNVEFVIPSKELIDFKEALIFALLGVLKLRGEVNVLKSVTGASKDHSSGLIFNP</sequence>
<name>A0ABW3NW91_9FLAO</name>
<dbReference type="SUPFAM" id="SSF53067">
    <property type="entry name" value="Actin-like ATPase domain"/>
    <property type="match status" value="1"/>
</dbReference>
<dbReference type="Proteomes" id="UP001597131">
    <property type="component" value="Unassembled WGS sequence"/>
</dbReference>
<dbReference type="InterPro" id="IPR043129">
    <property type="entry name" value="ATPase_NBD"/>
</dbReference>
<keyword evidence="1" id="KW-0808">Transferase</keyword>
<dbReference type="PANTHER" id="PTHR30605">
    <property type="entry name" value="ANHYDRO-N-ACETYLMURAMIC ACID KINASE"/>
    <property type="match status" value="1"/>
</dbReference>
<accession>A0ABW3NW91</accession>
<keyword evidence="1" id="KW-0418">Kinase</keyword>
<dbReference type="PANTHER" id="PTHR30605:SF0">
    <property type="entry name" value="ANHYDRO-N-ACETYLMURAMIC ACID KINASE"/>
    <property type="match status" value="1"/>
</dbReference>
<organism evidence="1 2">
    <name type="scientific">Salegentibacter chungangensis</name>
    <dbReference type="NCBI Taxonomy" id="1335724"/>
    <lineage>
        <taxon>Bacteria</taxon>
        <taxon>Pseudomonadati</taxon>
        <taxon>Bacteroidota</taxon>
        <taxon>Flavobacteriia</taxon>
        <taxon>Flavobacteriales</taxon>
        <taxon>Flavobacteriaceae</taxon>
        <taxon>Salegentibacter</taxon>
    </lineage>
</organism>
<dbReference type="NCBIfam" id="NF007144">
    <property type="entry name" value="PRK09585.2-3"/>
    <property type="match status" value="1"/>
</dbReference>
<gene>
    <name evidence="1" type="ORF">ACFQ3Q_14020</name>
</gene>
<keyword evidence="2" id="KW-1185">Reference proteome</keyword>
<dbReference type="Gene3D" id="3.30.420.40">
    <property type="match status" value="2"/>
</dbReference>
<protein>
    <submittedName>
        <fullName evidence="1">Anhydro-N-acetylmuramic acid kinase</fullName>
        <ecNumber evidence="1">2.7.1.170</ecNumber>
    </submittedName>
</protein>
<dbReference type="GO" id="GO:0016301">
    <property type="term" value="F:kinase activity"/>
    <property type="evidence" value="ECO:0007669"/>
    <property type="project" value="UniProtKB-KW"/>
</dbReference>
<evidence type="ECO:0000313" key="2">
    <source>
        <dbReference type="Proteomes" id="UP001597131"/>
    </source>
</evidence>
<evidence type="ECO:0000313" key="1">
    <source>
        <dbReference type="EMBL" id="MFD1096872.1"/>
    </source>
</evidence>
<comment type="caution">
    <text evidence="1">The sequence shown here is derived from an EMBL/GenBank/DDBJ whole genome shotgun (WGS) entry which is preliminary data.</text>
</comment>
<dbReference type="InterPro" id="IPR005338">
    <property type="entry name" value="Anhydro_N_Ac-Mur_kinase"/>
</dbReference>
<reference evidence="2" key="1">
    <citation type="journal article" date="2019" name="Int. J. Syst. Evol. Microbiol.">
        <title>The Global Catalogue of Microorganisms (GCM) 10K type strain sequencing project: providing services to taxonomists for standard genome sequencing and annotation.</title>
        <authorList>
            <consortium name="The Broad Institute Genomics Platform"/>
            <consortium name="The Broad Institute Genome Sequencing Center for Infectious Disease"/>
            <person name="Wu L."/>
            <person name="Ma J."/>
        </authorList>
    </citation>
    <scope>NUCLEOTIDE SEQUENCE [LARGE SCALE GENOMIC DNA]</scope>
    <source>
        <strain evidence="2">CCUG 64793</strain>
    </source>
</reference>
<dbReference type="Pfam" id="PF03702">
    <property type="entry name" value="AnmK"/>
    <property type="match status" value="1"/>
</dbReference>
<dbReference type="EMBL" id="JBHTLI010000003">
    <property type="protein sequence ID" value="MFD1096872.1"/>
    <property type="molecule type" value="Genomic_DNA"/>
</dbReference>
<dbReference type="RefSeq" id="WP_380746899.1">
    <property type="nucleotide sequence ID" value="NZ_JBHTLI010000003.1"/>
</dbReference>
<proteinExistence type="predicted"/>